<proteinExistence type="predicted"/>
<keyword evidence="1" id="KW-0808">Transferase</keyword>
<keyword evidence="5" id="KW-0378">Hydrolase</keyword>
<keyword evidence="2" id="KW-0548">Nucleotidyltransferase</keyword>
<dbReference type="PANTHER" id="PTHR37984">
    <property type="entry name" value="PROTEIN CBG26694"/>
    <property type="match status" value="1"/>
</dbReference>
<keyword evidence="4" id="KW-0255">Endonuclease</keyword>
<comment type="caution">
    <text evidence="9">The sequence shown here is derived from an EMBL/GenBank/DDBJ whole genome shotgun (WGS) entry which is preliminary data.</text>
</comment>
<evidence type="ECO:0000313" key="9">
    <source>
        <dbReference type="EMBL" id="OWY97000.1"/>
    </source>
</evidence>
<evidence type="ECO:0000259" key="8">
    <source>
        <dbReference type="Pfam" id="PF17917"/>
    </source>
</evidence>
<gene>
    <name evidence="9" type="ORF">PHMEG_00032578</name>
</gene>
<organism evidence="9 10">
    <name type="scientific">Phytophthora megakarya</name>
    <dbReference type="NCBI Taxonomy" id="4795"/>
    <lineage>
        <taxon>Eukaryota</taxon>
        <taxon>Sar</taxon>
        <taxon>Stramenopiles</taxon>
        <taxon>Oomycota</taxon>
        <taxon>Peronosporomycetes</taxon>
        <taxon>Peronosporales</taxon>
        <taxon>Peronosporaceae</taxon>
        <taxon>Phytophthora</taxon>
    </lineage>
</organism>
<evidence type="ECO:0000256" key="6">
    <source>
        <dbReference type="ARBA" id="ARBA00022918"/>
    </source>
</evidence>
<protein>
    <recommendedName>
        <fullName evidence="8">Reverse transcriptase RNase H-like domain-containing protein</fullName>
    </recommendedName>
</protein>
<feature type="domain" description="Reverse transcriptase RNase H-like" evidence="8">
    <location>
        <begin position="65"/>
        <end position="183"/>
    </location>
</feature>
<accession>A0A225UVA5</accession>
<dbReference type="AlphaFoldDB" id="A0A225UVA5"/>
<evidence type="ECO:0000256" key="3">
    <source>
        <dbReference type="ARBA" id="ARBA00022722"/>
    </source>
</evidence>
<evidence type="ECO:0000313" key="10">
    <source>
        <dbReference type="Proteomes" id="UP000198211"/>
    </source>
</evidence>
<keyword evidence="3" id="KW-0540">Nuclease</keyword>
<reference evidence="10" key="1">
    <citation type="submission" date="2017-03" db="EMBL/GenBank/DDBJ databases">
        <title>Phytopthora megakarya and P. palmivora, two closely related causual agents of cacao black pod achieved similar genome size and gene model numbers by different mechanisms.</title>
        <authorList>
            <person name="Ali S."/>
            <person name="Shao J."/>
            <person name="Larry D.J."/>
            <person name="Kronmiller B."/>
            <person name="Shen D."/>
            <person name="Strem M.D."/>
            <person name="Melnick R.L."/>
            <person name="Guiltinan M.J."/>
            <person name="Tyler B.M."/>
            <person name="Meinhardt L.W."/>
            <person name="Bailey B.A."/>
        </authorList>
    </citation>
    <scope>NUCLEOTIDE SEQUENCE [LARGE SCALE GENOMIC DNA]</scope>
    <source>
        <strain evidence="10">zdho120</strain>
    </source>
</reference>
<dbReference type="InterPro" id="IPR050951">
    <property type="entry name" value="Retrovirus_Pol_polyprotein"/>
</dbReference>
<dbReference type="GO" id="GO:0004519">
    <property type="term" value="F:endonuclease activity"/>
    <property type="evidence" value="ECO:0007669"/>
    <property type="project" value="UniProtKB-KW"/>
</dbReference>
<dbReference type="InterPro" id="IPR043502">
    <property type="entry name" value="DNA/RNA_pol_sf"/>
</dbReference>
<dbReference type="SUPFAM" id="SSF56672">
    <property type="entry name" value="DNA/RNA polymerases"/>
    <property type="match status" value="1"/>
</dbReference>
<feature type="region of interest" description="Disordered" evidence="7">
    <location>
        <begin position="220"/>
        <end position="248"/>
    </location>
</feature>
<dbReference type="GO" id="GO:0016787">
    <property type="term" value="F:hydrolase activity"/>
    <property type="evidence" value="ECO:0007669"/>
    <property type="project" value="UniProtKB-KW"/>
</dbReference>
<keyword evidence="6" id="KW-0695">RNA-directed DNA polymerase</keyword>
<name>A0A225UVA5_9STRA</name>
<dbReference type="OrthoDB" id="127017at2759"/>
<evidence type="ECO:0000256" key="2">
    <source>
        <dbReference type="ARBA" id="ARBA00022695"/>
    </source>
</evidence>
<dbReference type="EMBL" id="NBNE01010966">
    <property type="protein sequence ID" value="OWY97000.1"/>
    <property type="molecule type" value="Genomic_DNA"/>
</dbReference>
<evidence type="ECO:0000256" key="4">
    <source>
        <dbReference type="ARBA" id="ARBA00022759"/>
    </source>
</evidence>
<evidence type="ECO:0000256" key="5">
    <source>
        <dbReference type="ARBA" id="ARBA00022801"/>
    </source>
</evidence>
<dbReference type="Pfam" id="PF17917">
    <property type="entry name" value="RT_RNaseH"/>
    <property type="match status" value="1"/>
</dbReference>
<dbReference type="Proteomes" id="UP000198211">
    <property type="component" value="Unassembled WGS sequence"/>
</dbReference>
<dbReference type="GO" id="GO:0003964">
    <property type="term" value="F:RNA-directed DNA polymerase activity"/>
    <property type="evidence" value="ECO:0007669"/>
    <property type="project" value="UniProtKB-KW"/>
</dbReference>
<evidence type="ECO:0000256" key="1">
    <source>
        <dbReference type="ARBA" id="ARBA00022679"/>
    </source>
</evidence>
<keyword evidence="10" id="KW-1185">Reference proteome</keyword>
<evidence type="ECO:0000256" key="7">
    <source>
        <dbReference type="SAM" id="MobiDB-lite"/>
    </source>
</evidence>
<dbReference type="PANTHER" id="PTHR37984:SF5">
    <property type="entry name" value="PROTEIN NYNRIN-LIKE"/>
    <property type="match status" value="1"/>
</dbReference>
<feature type="compositionally biased region" description="Basic and acidic residues" evidence="7">
    <location>
        <begin position="227"/>
        <end position="240"/>
    </location>
</feature>
<sequence length="248" mass="28466">MREGLVDYIRTVRASQELLDTALHRSRHSKRAAAGIKIDFLSAERTSFEEVKALLSHSATLAYPDPLKQLCLFTDASDTGWGLVVTQVSKWRPDTPIQDQPHELLICMGGTFTGSALNSSVIEKDSYPLVHACERLGYLLLRVQGFKIYCDHRNIIHLFAPSKELKKHVRGKLLRWSTKLLEYRYTIEHIEDVNNVWADVISRWGGKVCRSASMATANRVTTRKWKRQQEREREADEHRGPRPGRSWV</sequence>
<dbReference type="InterPro" id="IPR041373">
    <property type="entry name" value="RT_RNaseH"/>
</dbReference>